<reference evidence="2 3" key="1">
    <citation type="submission" date="2016-08" db="EMBL/GenBank/DDBJ databases">
        <title>A new outlook on sporulation: Clostridium algidixylanolyticum.</title>
        <authorList>
            <person name="Poppleton D.I."/>
            <person name="Gribaldo S."/>
        </authorList>
    </citation>
    <scope>NUCLEOTIDE SEQUENCE [LARGE SCALE GENOMIC DNA]</scope>
    <source>
        <strain evidence="2 3">SPL73</strain>
    </source>
</reference>
<dbReference type="OrthoDB" id="9815897at2"/>
<organism evidence="2 3">
    <name type="scientific">Lacrimispora algidixylanolytica</name>
    <dbReference type="NCBI Taxonomy" id="94868"/>
    <lineage>
        <taxon>Bacteria</taxon>
        <taxon>Bacillati</taxon>
        <taxon>Bacillota</taxon>
        <taxon>Clostridia</taxon>
        <taxon>Lachnospirales</taxon>
        <taxon>Lachnospiraceae</taxon>
        <taxon>Lacrimispora</taxon>
    </lineage>
</organism>
<dbReference type="Proteomes" id="UP000284277">
    <property type="component" value="Unassembled WGS sequence"/>
</dbReference>
<dbReference type="Pfam" id="PF10825">
    <property type="entry name" value="DUF2752"/>
    <property type="match status" value="1"/>
</dbReference>
<keyword evidence="1" id="KW-0812">Transmembrane</keyword>
<accession>A0A419SSB3</accession>
<protein>
    <recommendedName>
        <fullName evidence="4">DUF2752 domain-containing protein</fullName>
    </recommendedName>
</protein>
<sequence length="148" mass="16675">MKVTKELNRDEKRNKKNTIMTLFLLAFFGIYCVALYTLTGGLCVFSGLLGIPCPGCGGSRAILYLAKGNLQKCLELNPSAPLVFLCLLNEIRVSYFKRGNKKLAGILLSVSIIISLILYIVRMKLYFPYREPYVMYPNSLLIRILKGI</sequence>
<evidence type="ECO:0008006" key="4">
    <source>
        <dbReference type="Google" id="ProtNLM"/>
    </source>
</evidence>
<feature type="transmembrane region" description="Helical" evidence="1">
    <location>
        <begin position="21"/>
        <end position="39"/>
    </location>
</feature>
<comment type="caution">
    <text evidence="2">The sequence shown here is derived from an EMBL/GenBank/DDBJ whole genome shotgun (WGS) entry which is preliminary data.</text>
</comment>
<dbReference type="RefSeq" id="WP_120198808.1">
    <property type="nucleotide sequence ID" value="NZ_MCIA01000035.1"/>
</dbReference>
<dbReference type="AlphaFoldDB" id="A0A419SSB3"/>
<keyword evidence="1" id="KW-1133">Transmembrane helix</keyword>
<feature type="transmembrane region" description="Helical" evidence="1">
    <location>
        <begin position="103"/>
        <end position="121"/>
    </location>
</feature>
<evidence type="ECO:0000256" key="1">
    <source>
        <dbReference type="SAM" id="Phobius"/>
    </source>
</evidence>
<dbReference type="InterPro" id="IPR021215">
    <property type="entry name" value="DUF2752"/>
</dbReference>
<gene>
    <name evidence="2" type="ORF">BET01_11610</name>
</gene>
<evidence type="ECO:0000313" key="3">
    <source>
        <dbReference type="Proteomes" id="UP000284277"/>
    </source>
</evidence>
<name>A0A419SSB3_9FIRM</name>
<keyword evidence="3" id="KW-1185">Reference proteome</keyword>
<evidence type="ECO:0000313" key="2">
    <source>
        <dbReference type="EMBL" id="RKD28177.1"/>
    </source>
</evidence>
<keyword evidence="1" id="KW-0472">Membrane</keyword>
<proteinExistence type="predicted"/>
<dbReference type="EMBL" id="MCIA01000035">
    <property type="protein sequence ID" value="RKD28177.1"/>
    <property type="molecule type" value="Genomic_DNA"/>
</dbReference>